<keyword evidence="1" id="KW-0812">Transmembrane</keyword>
<dbReference type="EMBL" id="FQXE01000010">
    <property type="protein sequence ID" value="SHI13848.1"/>
    <property type="molecule type" value="Genomic_DNA"/>
</dbReference>
<keyword evidence="1" id="KW-1133">Transmembrane helix</keyword>
<accession>A0A1M5YPP6</accession>
<evidence type="ECO:0000313" key="3">
    <source>
        <dbReference type="EMBL" id="SHI13848.1"/>
    </source>
</evidence>
<protein>
    <submittedName>
        <fullName evidence="3">PH domain-containing protein</fullName>
    </submittedName>
</protein>
<feature type="transmembrane region" description="Helical" evidence="1">
    <location>
        <begin position="39"/>
        <end position="61"/>
    </location>
</feature>
<sequence>MATVYKSKIDWWLAVIILGTMAASAWASVKIILTGSPSIWIWCVAFLIAGIGAGLPLWLLLSTDYTLDSRHLRIKSGPFKWRVAIADIASIAPTSNPLSSPALSLDRLRIDYGLGSTIMISPRNKEQFIQELETLRRDD</sequence>
<organism evidence="3 4">
    <name type="scientific">Pollutimonas bauzanensis</name>
    <dbReference type="NCBI Taxonomy" id="658167"/>
    <lineage>
        <taxon>Bacteria</taxon>
        <taxon>Pseudomonadati</taxon>
        <taxon>Pseudomonadota</taxon>
        <taxon>Betaproteobacteria</taxon>
        <taxon>Burkholderiales</taxon>
        <taxon>Alcaligenaceae</taxon>
        <taxon>Pollutimonas</taxon>
    </lineage>
</organism>
<dbReference type="AlphaFoldDB" id="A0A1M5YPP6"/>
<dbReference type="STRING" id="658167.SAMN04488135_11029"/>
<name>A0A1M5YPP6_9BURK</name>
<dbReference type="Proteomes" id="UP000184226">
    <property type="component" value="Unassembled WGS sequence"/>
</dbReference>
<keyword evidence="4" id="KW-1185">Reference proteome</keyword>
<proteinExistence type="predicted"/>
<evidence type="ECO:0000313" key="4">
    <source>
        <dbReference type="Proteomes" id="UP000184226"/>
    </source>
</evidence>
<feature type="transmembrane region" description="Helical" evidence="1">
    <location>
        <begin position="12"/>
        <end position="33"/>
    </location>
</feature>
<feature type="domain" description="Uncharacterized protein YyaB-like PH" evidence="2">
    <location>
        <begin position="63"/>
        <end position="133"/>
    </location>
</feature>
<gene>
    <name evidence="3" type="ORF">SAMN04488135_11029</name>
</gene>
<evidence type="ECO:0000256" key="1">
    <source>
        <dbReference type="SAM" id="Phobius"/>
    </source>
</evidence>
<dbReference type="RefSeq" id="WP_073105633.1">
    <property type="nucleotide sequence ID" value="NZ_FQXE01000010.1"/>
</dbReference>
<dbReference type="GO" id="GO:0030153">
    <property type="term" value="P:bacteriocin immunity"/>
    <property type="evidence" value="ECO:0007669"/>
    <property type="project" value="InterPro"/>
</dbReference>
<dbReference type="OrthoDB" id="6658731at2"/>
<reference evidence="3 4" key="1">
    <citation type="submission" date="2016-11" db="EMBL/GenBank/DDBJ databases">
        <authorList>
            <person name="Jaros S."/>
            <person name="Januszkiewicz K."/>
            <person name="Wedrychowicz H."/>
        </authorList>
    </citation>
    <scope>NUCLEOTIDE SEQUENCE [LARGE SCALE GENOMIC DNA]</scope>
    <source>
        <strain evidence="3 4">CGMCC 1.10190</strain>
    </source>
</reference>
<evidence type="ECO:0000259" key="2">
    <source>
        <dbReference type="Pfam" id="PF06713"/>
    </source>
</evidence>
<keyword evidence="1" id="KW-0472">Membrane</keyword>
<dbReference type="InterPro" id="IPR009589">
    <property type="entry name" value="PH_YyaB-like"/>
</dbReference>
<dbReference type="Pfam" id="PF06713">
    <property type="entry name" value="bPH_4"/>
    <property type="match status" value="1"/>
</dbReference>